<dbReference type="GO" id="GO:0005549">
    <property type="term" value="F:odorant binding"/>
    <property type="evidence" value="ECO:0007669"/>
    <property type="project" value="InterPro"/>
</dbReference>
<dbReference type="SMART" id="SM00708">
    <property type="entry name" value="PhBP"/>
    <property type="match status" value="1"/>
</dbReference>
<evidence type="ECO:0000256" key="1">
    <source>
        <dbReference type="SAM" id="SignalP"/>
    </source>
</evidence>
<dbReference type="Gene3D" id="1.10.238.20">
    <property type="entry name" value="Pheromone/general odorant binding protein domain"/>
    <property type="match status" value="1"/>
</dbReference>
<feature type="signal peptide" evidence="1">
    <location>
        <begin position="1"/>
        <end position="20"/>
    </location>
</feature>
<dbReference type="SUPFAM" id="SSF47565">
    <property type="entry name" value="Insect pheromone/odorant-binding proteins"/>
    <property type="match status" value="1"/>
</dbReference>
<dbReference type="InterPro" id="IPR006170">
    <property type="entry name" value="PBP/GOBP"/>
</dbReference>
<evidence type="ECO:0000313" key="2">
    <source>
        <dbReference type="EMBL" id="QGW50306.1"/>
    </source>
</evidence>
<reference evidence="2" key="1">
    <citation type="journal article" date="2019" name="Sci. Rep.">
        <title>Full-Length Transcriptome Survey and Expression Analysis of Parasitoid Wasp Chouioia cunea upon Exposure to 1-Dodecene.</title>
        <authorList>
            <person name="Pan L."/>
            <person name="Guo M."/>
            <person name="Jin X."/>
            <person name="Sun Z."/>
            <person name="Jiang H."/>
            <person name="Han J."/>
            <person name="Wang Y."/>
            <person name="Yan C."/>
            <person name="Li M."/>
        </authorList>
    </citation>
    <scope>NUCLEOTIDE SEQUENCE</scope>
</reference>
<keyword evidence="1" id="KW-0732">Signal</keyword>
<name>A0A6B9CJS5_9HYME</name>
<dbReference type="Pfam" id="PF01395">
    <property type="entry name" value="PBP_GOBP"/>
    <property type="match status" value="1"/>
</dbReference>
<dbReference type="AlphaFoldDB" id="A0A6B9CJS5"/>
<dbReference type="SMR" id="A0A6B9CJS5"/>
<dbReference type="InterPro" id="IPR036728">
    <property type="entry name" value="PBP_GOBP_sf"/>
</dbReference>
<accession>A0A6B9CJS5</accession>
<proteinExistence type="evidence at transcript level"/>
<dbReference type="EMBL" id="MN616814">
    <property type="protein sequence ID" value="QGW50306.1"/>
    <property type="molecule type" value="mRNA"/>
</dbReference>
<dbReference type="CDD" id="cd23992">
    <property type="entry name" value="PBP_GOBP"/>
    <property type="match status" value="1"/>
</dbReference>
<sequence length="142" mass="16141">MKLLLLTCSYLIICMKMSTSAPNHERVDDVDLNDSIDQCAAQIGLLIEETRRSFTMPIEAPGNCVMACVWDKIGLMDIDGKIIKEEMITSIHPTLELLPNITRVTEDDFYQCVDEANRFGDPCTVISEYFKCLIKDLFMHNT</sequence>
<protein>
    <submittedName>
        <fullName evidence="2">Odorant-binding protein 11</fullName>
    </submittedName>
</protein>
<feature type="chain" id="PRO_5025599644" evidence="1">
    <location>
        <begin position="21"/>
        <end position="142"/>
    </location>
</feature>
<organism evidence="2">
    <name type="scientific">Chouioia cunea</name>
    <dbReference type="NCBI Taxonomy" id="1570515"/>
    <lineage>
        <taxon>Eukaryota</taxon>
        <taxon>Metazoa</taxon>
        <taxon>Ecdysozoa</taxon>
        <taxon>Arthropoda</taxon>
        <taxon>Hexapoda</taxon>
        <taxon>Insecta</taxon>
        <taxon>Pterygota</taxon>
        <taxon>Neoptera</taxon>
        <taxon>Endopterygota</taxon>
        <taxon>Hymenoptera</taxon>
        <taxon>Apocrita</taxon>
        <taxon>Proctotrupomorpha</taxon>
        <taxon>Chalcidoidea</taxon>
        <taxon>Eulophidae</taxon>
        <taxon>Tetrastichinae</taxon>
        <taxon>Chouioia</taxon>
    </lineage>
</organism>